<keyword evidence="9" id="KW-1185">Reference proteome</keyword>
<evidence type="ECO:0000256" key="2">
    <source>
        <dbReference type="ARBA" id="ARBA00023136"/>
    </source>
</evidence>
<dbReference type="SMART" id="SM00028">
    <property type="entry name" value="TPR"/>
    <property type="match status" value="2"/>
</dbReference>
<evidence type="ECO:0000256" key="6">
    <source>
        <dbReference type="SAM" id="SignalP"/>
    </source>
</evidence>
<dbReference type="Gene3D" id="2.120.10.30">
    <property type="entry name" value="TolB, C-terminal domain"/>
    <property type="match status" value="1"/>
</dbReference>
<dbReference type="PROSITE" id="PS51123">
    <property type="entry name" value="OMPA_2"/>
    <property type="match status" value="1"/>
</dbReference>
<dbReference type="GO" id="GO:0009279">
    <property type="term" value="C:cell outer membrane"/>
    <property type="evidence" value="ECO:0007669"/>
    <property type="project" value="UniProtKB-SubCell"/>
</dbReference>
<dbReference type="InterPro" id="IPR006665">
    <property type="entry name" value="OmpA-like"/>
</dbReference>
<comment type="caution">
    <text evidence="8">The sequence shown here is derived from an EMBL/GenBank/DDBJ whole genome shotgun (WGS) entry which is preliminary data.</text>
</comment>
<dbReference type="RefSeq" id="WP_112305206.1">
    <property type="nucleotide sequence ID" value="NZ_QMDV01000002.1"/>
</dbReference>
<dbReference type="InterPro" id="IPR036737">
    <property type="entry name" value="OmpA-like_sf"/>
</dbReference>
<keyword evidence="2 5" id="KW-0472">Membrane</keyword>
<feature type="domain" description="OmpA-like" evidence="7">
    <location>
        <begin position="527"/>
        <end position="641"/>
    </location>
</feature>
<sequence length="641" mass="70825">MLYRSLLLWVALLLSTAAFAQQNSLSTKSKKAESLYHKADEYTRARDFDRALEVLDEALAKDPAFGEAYLRAANLNKILGRNSVAQSQLEKGLALLPYSAAYTNFYFDLAELSFDKGNYEQAKANYQSFLKGKAKNTKQIEWANRQLKTIEYALVAIQKPVNFSPSLLPATINKFGLQYFPYTTADQRSFIYTARAGINPTQDENIFISKKKGEDWQNPVSISEVINTSANEGAATISGDGRTLVFASCNRPDTQGDCDLYISLKTGEEWSKPVNMGTTVNSKAWDSQPSLSADGRTLYFTSTRGGGVGKEDIWVTYMAADGIWLKPENLGRNVNTTARDMAPSIHSSGSTLYFVSDGHLGFGGLDVFKTTRTKGKNWSEPANMGYPLNTFADEGSLFISPDNKKGFYSRQVGSDMATASIQLYSFDVPAEWRSLENSTYAQGRVFDEATKKPLGAVVQLYDVASDSLIQQVSSDKVSGEYTVVLTEGKQYALYVSAPKYLVNSLSFDYTSAKALTPVALDVYLKPVKSGAAVVLSNLFFDTNKYKLDPKSKTELDKLISFIKQNQSIKLEISGHTDDVGSDQANLELSSKRAQAVVDYLVSQGVPKNLIVSKGYGESKPVKPNTSEENRQLNRRIEMRVL</sequence>
<dbReference type="Gene3D" id="1.25.40.10">
    <property type="entry name" value="Tetratricopeptide repeat domain"/>
    <property type="match status" value="1"/>
</dbReference>
<keyword evidence="3" id="KW-0998">Cell outer membrane</keyword>
<dbReference type="InterPro" id="IPR006664">
    <property type="entry name" value="OMP_bac"/>
</dbReference>
<evidence type="ECO:0000256" key="1">
    <source>
        <dbReference type="ARBA" id="ARBA00004442"/>
    </source>
</evidence>
<dbReference type="Proteomes" id="UP000251692">
    <property type="component" value="Unassembled WGS sequence"/>
</dbReference>
<reference evidence="8 9" key="1">
    <citation type="submission" date="2018-06" db="EMBL/GenBank/DDBJ databases">
        <authorList>
            <person name="Liu Z.-W."/>
        </authorList>
    </citation>
    <scope>NUCLEOTIDE SEQUENCE [LARGE SCALE GENOMIC DNA]</scope>
    <source>
        <strain evidence="8 9">2b14</strain>
    </source>
</reference>
<dbReference type="PANTHER" id="PTHR30329:SF21">
    <property type="entry name" value="LIPOPROTEIN YIAD-RELATED"/>
    <property type="match status" value="1"/>
</dbReference>
<evidence type="ECO:0000313" key="8">
    <source>
        <dbReference type="EMBL" id="RAU83056.1"/>
    </source>
</evidence>
<organism evidence="8 9">
    <name type="scientific">Pontibacter arcticus</name>
    <dbReference type="NCBI Taxonomy" id="2080288"/>
    <lineage>
        <taxon>Bacteria</taxon>
        <taxon>Pseudomonadati</taxon>
        <taxon>Bacteroidota</taxon>
        <taxon>Cytophagia</taxon>
        <taxon>Cytophagales</taxon>
        <taxon>Hymenobacteraceae</taxon>
        <taxon>Pontibacter</taxon>
    </lineage>
</organism>
<dbReference type="InterPro" id="IPR011990">
    <property type="entry name" value="TPR-like_helical_dom_sf"/>
</dbReference>
<evidence type="ECO:0000256" key="3">
    <source>
        <dbReference type="ARBA" id="ARBA00023237"/>
    </source>
</evidence>
<dbReference type="Pfam" id="PF07676">
    <property type="entry name" value="PD40"/>
    <property type="match status" value="3"/>
</dbReference>
<dbReference type="Gene3D" id="3.30.1330.60">
    <property type="entry name" value="OmpA-like domain"/>
    <property type="match status" value="1"/>
</dbReference>
<accession>A0A364RFW6</accession>
<gene>
    <name evidence="8" type="ORF">DP923_07440</name>
</gene>
<dbReference type="SUPFAM" id="SSF48452">
    <property type="entry name" value="TPR-like"/>
    <property type="match status" value="1"/>
</dbReference>
<comment type="subcellular location">
    <subcellularLocation>
        <location evidence="1">Cell outer membrane</location>
    </subcellularLocation>
</comment>
<dbReference type="Pfam" id="PF00691">
    <property type="entry name" value="OmpA"/>
    <property type="match status" value="1"/>
</dbReference>
<evidence type="ECO:0000259" key="7">
    <source>
        <dbReference type="PROSITE" id="PS51123"/>
    </source>
</evidence>
<dbReference type="SUPFAM" id="SSF103088">
    <property type="entry name" value="OmpA-like"/>
    <property type="match status" value="1"/>
</dbReference>
<evidence type="ECO:0000256" key="5">
    <source>
        <dbReference type="PROSITE-ProRule" id="PRU00473"/>
    </source>
</evidence>
<dbReference type="OrthoDB" id="1488841at2"/>
<keyword evidence="6" id="KW-0732">Signal</keyword>
<dbReference type="AlphaFoldDB" id="A0A364RFW6"/>
<name>A0A364RFW6_9BACT</name>
<reference evidence="8 9" key="2">
    <citation type="submission" date="2018-07" db="EMBL/GenBank/DDBJ databases">
        <title>Pontibacter sp. 2b14 genomic sequence and assembly.</title>
        <authorList>
            <person name="Du Z.-J."/>
        </authorList>
    </citation>
    <scope>NUCLEOTIDE SEQUENCE [LARGE SCALE GENOMIC DNA]</scope>
    <source>
        <strain evidence="8 9">2b14</strain>
    </source>
</reference>
<feature type="chain" id="PRO_5016577866" description="OmpA-like domain-containing protein" evidence="6">
    <location>
        <begin position="21"/>
        <end position="641"/>
    </location>
</feature>
<protein>
    <recommendedName>
        <fullName evidence="7">OmpA-like domain-containing protein</fullName>
    </recommendedName>
</protein>
<dbReference type="PANTHER" id="PTHR30329">
    <property type="entry name" value="STATOR ELEMENT OF FLAGELLAR MOTOR COMPLEX"/>
    <property type="match status" value="1"/>
</dbReference>
<dbReference type="InterPro" id="IPR011659">
    <property type="entry name" value="WD40"/>
</dbReference>
<dbReference type="InterPro" id="IPR011042">
    <property type="entry name" value="6-blade_b-propeller_TolB-like"/>
</dbReference>
<dbReference type="InterPro" id="IPR050330">
    <property type="entry name" value="Bact_OuterMem_StrucFunc"/>
</dbReference>
<dbReference type="PROSITE" id="PS50005">
    <property type="entry name" value="TPR"/>
    <property type="match status" value="1"/>
</dbReference>
<dbReference type="PRINTS" id="PR01021">
    <property type="entry name" value="OMPADOMAIN"/>
</dbReference>
<feature type="repeat" description="TPR" evidence="4">
    <location>
        <begin position="32"/>
        <end position="65"/>
    </location>
</feature>
<evidence type="ECO:0000256" key="4">
    <source>
        <dbReference type="PROSITE-ProRule" id="PRU00339"/>
    </source>
</evidence>
<keyword evidence="4" id="KW-0802">TPR repeat</keyword>
<dbReference type="SUPFAM" id="SSF82171">
    <property type="entry name" value="DPP6 N-terminal domain-like"/>
    <property type="match status" value="1"/>
</dbReference>
<dbReference type="EMBL" id="QMDV01000002">
    <property type="protein sequence ID" value="RAU83056.1"/>
    <property type="molecule type" value="Genomic_DNA"/>
</dbReference>
<feature type="signal peptide" evidence="6">
    <location>
        <begin position="1"/>
        <end position="20"/>
    </location>
</feature>
<dbReference type="CDD" id="cd07185">
    <property type="entry name" value="OmpA_C-like"/>
    <property type="match status" value="1"/>
</dbReference>
<dbReference type="InterPro" id="IPR019734">
    <property type="entry name" value="TPR_rpt"/>
</dbReference>
<evidence type="ECO:0000313" key="9">
    <source>
        <dbReference type="Proteomes" id="UP000251692"/>
    </source>
</evidence>
<proteinExistence type="predicted"/>